<comment type="caution">
    <text evidence="13">The sequence shown here is derived from an EMBL/GenBank/DDBJ whole genome shotgun (WGS) entry which is preliminary data.</text>
</comment>
<reference evidence="14" key="1">
    <citation type="journal article" date="2019" name="Int. J. Syst. Evol. Microbiol.">
        <title>The Global Catalogue of Microorganisms (GCM) 10K type strain sequencing project: providing services to taxonomists for standard genome sequencing and annotation.</title>
        <authorList>
            <consortium name="The Broad Institute Genomics Platform"/>
            <consortium name="The Broad Institute Genome Sequencing Center for Infectious Disease"/>
            <person name="Wu L."/>
            <person name="Ma J."/>
        </authorList>
    </citation>
    <scope>NUCLEOTIDE SEQUENCE [LARGE SCALE GENOMIC DNA]</scope>
    <source>
        <strain evidence="14">CCUG 54356</strain>
    </source>
</reference>
<dbReference type="InterPro" id="IPR016087">
    <property type="entry name" value="Chalcone_isomerase"/>
</dbReference>
<sequence>MKSTKLVIALLLFATALTAHAAPLLNGLALEQQFNNDQYIAAVYSERLSDDANTLLDNNMPRSLQVRIVADRLSARRFRNQWMEGIAINNPSSILTGQADNMVTFANLFSGRLVAGDQLRVDFAAGSGTTTVSLNDVELGVIEDREFFNTLLRAWIGPVPPSTEFREQLLGAGRVGSGLLATYEALTPAANRVAQVARMVDQREAANEEDSSEPAAEPKPEKESVAAANQPKPDLKADIPAPSLAAIGTAGAIGTPAPSKPAPARAEPKPPAETESAVAVSKPQPLKPTTTRPNAPADRISEQAEEEDLLEEEEEAPLTADMILARQIYHSVLLRHTFKSLRYPQRAQERGQEGSIRLNVTIDPSGNVLDIATVQESRYSTLNREAAEAVRRAAPYPKKPPQLGKDEYEFTIPITFKLPD</sequence>
<feature type="region of interest" description="Disordered" evidence="10">
    <location>
        <begin position="202"/>
        <end position="308"/>
    </location>
</feature>
<evidence type="ECO:0000256" key="3">
    <source>
        <dbReference type="ARBA" id="ARBA00022448"/>
    </source>
</evidence>
<dbReference type="EMBL" id="JBHTLR010000003">
    <property type="protein sequence ID" value="MFD1215178.1"/>
    <property type="molecule type" value="Genomic_DNA"/>
</dbReference>
<keyword evidence="14" id="KW-1185">Reference proteome</keyword>
<evidence type="ECO:0000256" key="9">
    <source>
        <dbReference type="ARBA" id="ARBA00023136"/>
    </source>
</evidence>
<name>A0ABW3U2Z7_9GAMM</name>
<dbReference type="InterPro" id="IPR051045">
    <property type="entry name" value="TonB-dependent_transducer"/>
</dbReference>
<evidence type="ECO:0000259" key="12">
    <source>
        <dbReference type="PROSITE" id="PS52015"/>
    </source>
</evidence>
<evidence type="ECO:0000256" key="2">
    <source>
        <dbReference type="ARBA" id="ARBA00006555"/>
    </source>
</evidence>
<dbReference type="RefSeq" id="WP_230435536.1">
    <property type="nucleotide sequence ID" value="NZ_CP087715.1"/>
</dbReference>
<dbReference type="SUPFAM" id="SSF74653">
    <property type="entry name" value="TolA/TonB C-terminal domain"/>
    <property type="match status" value="1"/>
</dbReference>
<dbReference type="PROSITE" id="PS52015">
    <property type="entry name" value="TONB_CTD"/>
    <property type="match status" value="1"/>
</dbReference>
<keyword evidence="11" id="KW-0732">Signal</keyword>
<dbReference type="NCBIfam" id="TIGR01352">
    <property type="entry name" value="tonB_Cterm"/>
    <property type="match status" value="1"/>
</dbReference>
<keyword evidence="9" id="KW-0472">Membrane</keyword>
<organism evidence="13 14">
    <name type="scientific">Microbulbifer celer</name>
    <dbReference type="NCBI Taxonomy" id="435905"/>
    <lineage>
        <taxon>Bacteria</taxon>
        <taxon>Pseudomonadati</taxon>
        <taxon>Pseudomonadota</taxon>
        <taxon>Gammaproteobacteria</taxon>
        <taxon>Cellvibrionales</taxon>
        <taxon>Microbulbiferaceae</taxon>
        <taxon>Microbulbifer</taxon>
    </lineage>
</organism>
<keyword evidence="3" id="KW-0813">Transport</keyword>
<evidence type="ECO:0000313" key="13">
    <source>
        <dbReference type="EMBL" id="MFD1215178.1"/>
    </source>
</evidence>
<dbReference type="Gene3D" id="3.30.1150.10">
    <property type="match status" value="1"/>
</dbReference>
<keyword evidence="8" id="KW-1133">Transmembrane helix</keyword>
<keyword evidence="4" id="KW-1003">Cell membrane</keyword>
<comment type="similarity">
    <text evidence="2">Belongs to the TonB family.</text>
</comment>
<dbReference type="Pfam" id="PF16036">
    <property type="entry name" value="Chalcone_3"/>
    <property type="match status" value="1"/>
</dbReference>
<evidence type="ECO:0000256" key="1">
    <source>
        <dbReference type="ARBA" id="ARBA00004383"/>
    </source>
</evidence>
<dbReference type="PANTHER" id="PTHR33446">
    <property type="entry name" value="PROTEIN TONB-RELATED"/>
    <property type="match status" value="1"/>
</dbReference>
<evidence type="ECO:0000256" key="11">
    <source>
        <dbReference type="SAM" id="SignalP"/>
    </source>
</evidence>
<dbReference type="SUPFAM" id="SSF54626">
    <property type="entry name" value="Chalcone isomerase"/>
    <property type="match status" value="1"/>
</dbReference>
<feature type="compositionally biased region" description="Low complexity" evidence="10">
    <location>
        <begin position="245"/>
        <end position="265"/>
    </location>
</feature>
<keyword evidence="7" id="KW-0653">Protein transport</keyword>
<gene>
    <name evidence="13" type="ORF">ACFQ2X_01075</name>
</gene>
<dbReference type="InterPro" id="IPR006260">
    <property type="entry name" value="TonB/TolA_C"/>
</dbReference>
<dbReference type="InterPro" id="IPR036298">
    <property type="entry name" value="Chalcone_isomerase_sf"/>
</dbReference>
<comment type="subcellular location">
    <subcellularLocation>
        <location evidence="1">Cell inner membrane</location>
        <topology evidence="1">Single-pass membrane protein</topology>
        <orientation evidence="1">Periplasmic side</orientation>
    </subcellularLocation>
</comment>
<dbReference type="InterPro" id="IPR037682">
    <property type="entry name" value="TonB_C"/>
</dbReference>
<evidence type="ECO:0000256" key="10">
    <source>
        <dbReference type="SAM" id="MobiDB-lite"/>
    </source>
</evidence>
<keyword evidence="5" id="KW-0997">Cell inner membrane</keyword>
<dbReference type="Proteomes" id="UP001597264">
    <property type="component" value="Unassembled WGS sequence"/>
</dbReference>
<protein>
    <submittedName>
        <fullName evidence="13">TonB family protein</fullName>
    </submittedName>
</protein>
<accession>A0ABW3U2Z7</accession>
<feature type="chain" id="PRO_5045300216" evidence="11">
    <location>
        <begin position="22"/>
        <end position="420"/>
    </location>
</feature>
<dbReference type="Pfam" id="PF03544">
    <property type="entry name" value="TonB_C"/>
    <property type="match status" value="1"/>
</dbReference>
<evidence type="ECO:0000256" key="4">
    <source>
        <dbReference type="ARBA" id="ARBA00022475"/>
    </source>
</evidence>
<evidence type="ECO:0000256" key="6">
    <source>
        <dbReference type="ARBA" id="ARBA00022692"/>
    </source>
</evidence>
<evidence type="ECO:0000313" key="14">
    <source>
        <dbReference type="Proteomes" id="UP001597264"/>
    </source>
</evidence>
<evidence type="ECO:0000256" key="8">
    <source>
        <dbReference type="ARBA" id="ARBA00022989"/>
    </source>
</evidence>
<feature type="domain" description="TonB C-terminal" evidence="12">
    <location>
        <begin position="328"/>
        <end position="420"/>
    </location>
</feature>
<feature type="signal peptide" evidence="11">
    <location>
        <begin position="1"/>
        <end position="21"/>
    </location>
</feature>
<proteinExistence type="inferred from homology"/>
<evidence type="ECO:0000256" key="5">
    <source>
        <dbReference type="ARBA" id="ARBA00022519"/>
    </source>
</evidence>
<keyword evidence="6" id="KW-0812">Transmembrane</keyword>
<evidence type="ECO:0000256" key="7">
    <source>
        <dbReference type="ARBA" id="ARBA00022927"/>
    </source>
</evidence>